<organism evidence="1 2">
    <name type="scientific">Candidatus Uhrbacteria bacterium CG_4_9_14_3_um_filter_41_35</name>
    <dbReference type="NCBI Taxonomy" id="1975034"/>
    <lineage>
        <taxon>Bacteria</taxon>
        <taxon>Candidatus Uhriibacteriota</taxon>
    </lineage>
</organism>
<accession>A0A2M7XFS1</accession>
<dbReference type="PROSITE" id="PS51257">
    <property type="entry name" value="PROKAR_LIPOPROTEIN"/>
    <property type="match status" value="1"/>
</dbReference>
<protein>
    <submittedName>
        <fullName evidence="1">Uncharacterized protein</fullName>
    </submittedName>
</protein>
<reference evidence="2" key="1">
    <citation type="submission" date="2017-09" db="EMBL/GenBank/DDBJ databases">
        <title>Depth-based differentiation of microbial function through sediment-hosted aquifers and enrichment of novel symbionts in the deep terrestrial subsurface.</title>
        <authorList>
            <person name="Probst A.J."/>
            <person name="Ladd B."/>
            <person name="Jarett J.K."/>
            <person name="Geller-Mcgrath D.E."/>
            <person name="Sieber C.M.K."/>
            <person name="Emerson J.B."/>
            <person name="Anantharaman K."/>
            <person name="Thomas B.C."/>
            <person name="Malmstrom R."/>
            <person name="Stieglmeier M."/>
            <person name="Klingl A."/>
            <person name="Woyke T."/>
            <person name="Ryan C.M."/>
            <person name="Banfield J.F."/>
        </authorList>
    </citation>
    <scope>NUCLEOTIDE SEQUENCE [LARGE SCALE GENOMIC DNA]</scope>
</reference>
<proteinExistence type="predicted"/>
<evidence type="ECO:0000313" key="2">
    <source>
        <dbReference type="Proteomes" id="UP000231263"/>
    </source>
</evidence>
<name>A0A2M7XFS1_9BACT</name>
<comment type="caution">
    <text evidence="1">The sequence shown here is derived from an EMBL/GenBank/DDBJ whole genome shotgun (WGS) entry which is preliminary data.</text>
</comment>
<evidence type="ECO:0000313" key="1">
    <source>
        <dbReference type="EMBL" id="PJA46711.1"/>
    </source>
</evidence>
<gene>
    <name evidence="1" type="ORF">CO173_03010</name>
</gene>
<dbReference type="AlphaFoldDB" id="A0A2M7XFS1"/>
<dbReference type="Proteomes" id="UP000231263">
    <property type="component" value="Unassembled WGS sequence"/>
</dbReference>
<dbReference type="EMBL" id="PFWT01000009">
    <property type="protein sequence ID" value="PJA46711.1"/>
    <property type="molecule type" value="Genomic_DNA"/>
</dbReference>
<sequence length="239" mass="26738">MNKFAILTILLLVGGGCMKNQVEPVKPAVEPVITATETQNNENININIDIPPTGEQALSDVMAKVHTSVMDYFLDIPDEYLTGFPAVERKASVDILDEANYYLNFRPVTWDGMGSVAVFLVDDRELVVVERSGCGPICEQTLYVLEVVNGKWVDQTAKLWPNTEPTTEEVLAIKTKYANENPDENFEDLTFSPLVEIPEFGTEIKAYDNMSGYVYAKIKWNGNKFVLTRVGTIAENLFE</sequence>